<dbReference type="EMBL" id="HE575317">
    <property type="protein sequence ID" value="CCC90302.1"/>
    <property type="molecule type" value="Genomic_DNA"/>
</dbReference>
<proteinExistence type="predicted"/>
<gene>
    <name evidence="1" type="ORF">TCIL3000_4_4170</name>
</gene>
<sequence length="145" mass="16659">MQQFLFSPFPRGHEKATLKWLKMKQLRGEDVYIRAGGAMFCCVLECEKKRKRRMWIYIRKENNFKKTSTAEILIITTIITLVQDLTCPGGNTVVSVRVCEARDPGGGPPLKHIKIKTKKNRKKNVVATTTTTEDLKIFKTVRRCS</sequence>
<protein>
    <submittedName>
        <fullName evidence="1">Uncharacterized protein</fullName>
    </submittedName>
</protein>
<evidence type="ECO:0000313" key="1">
    <source>
        <dbReference type="EMBL" id="CCC90302.1"/>
    </source>
</evidence>
<name>G0ULP7_TRYCI</name>
<reference evidence="1" key="1">
    <citation type="journal article" date="2012" name="Proc. Natl. Acad. Sci. U.S.A.">
        <title>Antigenic diversity is generated by distinct evolutionary mechanisms in African trypanosome species.</title>
        <authorList>
            <person name="Jackson A.P."/>
            <person name="Berry A."/>
            <person name="Aslett M."/>
            <person name="Allison H.C."/>
            <person name="Burton P."/>
            <person name="Vavrova-Anderson J."/>
            <person name="Brown R."/>
            <person name="Browne H."/>
            <person name="Corton N."/>
            <person name="Hauser H."/>
            <person name="Gamble J."/>
            <person name="Gilderthorp R."/>
            <person name="Marcello L."/>
            <person name="McQuillan J."/>
            <person name="Otto T.D."/>
            <person name="Quail M.A."/>
            <person name="Sanders M.J."/>
            <person name="van Tonder A."/>
            <person name="Ginger M.L."/>
            <person name="Field M.C."/>
            <person name="Barry J.D."/>
            <person name="Hertz-Fowler C."/>
            <person name="Berriman M."/>
        </authorList>
    </citation>
    <scope>NUCLEOTIDE SEQUENCE</scope>
    <source>
        <strain evidence="1">IL3000</strain>
    </source>
</reference>
<organism evidence="1">
    <name type="scientific">Trypanosoma congolense (strain IL3000)</name>
    <dbReference type="NCBI Taxonomy" id="1068625"/>
    <lineage>
        <taxon>Eukaryota</taxon>
        <taxon>Discoba</taxon>
        <taxon>Euglenozoa</taxon>
        <taxon>Kinetoplastea</taxon>
        <taxon>Metakinetoplastina</taxon>
        <taxon>Trypanosomatida</taxon>
        <taxon>Trypanosomatidae</taxon>
        <taxon>Trypanosoma</taxon>
        <taxon>Nannomonas</taxon>
    </lineage>
</organism>
<dbReference type="AlphaFoldDB" id="G0ULP7"/>
<accession>G0ULP7</accession>